<dbReference type="AlphaFoldDB" id="A0A118K128"/>
<accession>A0A118K128</accession>
<gene>
    <name evidence="2" type="ORF">Ccrd_020010</name>
</gene>
<dbReference type="STRING" id="59895.A0A118K128"/>
<organism evidence="2 3">
    <name type="scientific">Cynara cardunculus var. scolymus</name>
    <name type="common">Globe artichoke</name>
    <name type="synonym">Cynara scolymus</name>
    <dbReference type="NCBI Taxonomy" id="59895"/>
    <lineage>
        <taxon>Eukaryota</taxon>
        <taxon>Viridiplantae</taxon>
        <taxon>Streptophyta</taxon>
        <taxon>Embryophyta</taxon>
        <taxon>Tracheophyta</taxon>
        <taxon>Spermatophyta</taxon>
        <taxon>Magnoliopsida</taxon>
        <taxon>eudicotyledons</taxon>
        <taxon>Gunneridae</taxon>
        <taxon>Pentapetalae</taxon>
        <taxon>asterids</taxon>
        <taxon>campanulids</taxon>
        <taxon>Asterales</taxon>
        <taxon>Asteraceae</taxon>
        <taxon>Carduoideae</taxon>
        <taxon>Cardueae</taxon>
        <taxon>Carduinae</taxon>
        <taxon>Cynara</taxon>
    </lineage>
</organism>
<keyword evidence="3" id="KW-1185">Reference proteome</keyword>
<reference evidence="2 3" key="1">
    <citation type="journal article" date="2016" name="Sci. Rep.">
        <title>The genome sequence of the outbreeding globe artichoke constructed de novo incorporating a phase-aware low-pass sequencing strategy of F1 progeny.</title>
        <authorList>
            <person name="Scaglione D."/>
            <person name="Reyes-Chin-Wo S."/>
            <person name="Acquadro A."/>
            <person name="Froenicke L."/>
            <person name="Portis E."/>
            <person name="Beitel C."/>
            <person name="Tirone M."/>
            <person name="Mauro R."/>
            <person name="Lo Monaco A."/>
            <person name="Mauromicale G."/>
            <person name="Faccioli P."/>
            <person name="Cattivelli L."/>
            <person name="Rieseberg L."/>
            <person name="Michelmore R."/>
            <person name="Lanteri S."/>
        </authorList>
    </citation>
    <scope>NUCLEOTIDE SEQUENCE [LARGE SCALE GENOMIC DNA]</scope>
    <source>
        <strain evidence="2">2C</strain>
    </source>
</reference>
<sequence>MLYKGHDLCLSLPFAYPAHVFPVFKKVSCREKILLYVNYGTCTQITCNTCSHPLKARDAYLHLLYKMMIIYIILAGQLSFLYDSKVLKWSSQDLYFAYS</sequence>
<evidence type="ECO:0000313" key="3">
    <source>
        <dbReference type="Proteomes" id="UP000243975"/>
    </source>
</evidence>
<evidence type="ECO:0000313" key="2">
    <source>
        <dbReference type="EMBL" id="KVI01711.1"/>
    </source>
</evidence>
<dbReference type="Gramene" id="KVI01711">
    <property type="protein sequence ID" value="KVI01711"/>
    <property type="gene ID" value="Ccrd_020010"/>
</dbReference>
<protein>
    <submittedName>
        <fullName evidence="2">Uncharacterized protein</fullName>
    </submittedName>
</protein>
<feature type="transmembrane region" description="Helical" evidence="1">
    <location>
        <begin position="63"/>
        <end position="82"/>
    </location>
</feature>
<keyword evidence="1" id="KW-1133">Transmembrane helix</keyword>
<dbReference type="PANTHER" id="PTHR46503">
    <property type="entry name" value="INTER-ALPHA-TRYPSIN INHIBITOR HEAVY CHAIN-LIKE PROTEIN"/>
    <property type="match status" value="1"/>
</dbReference>
<proteinExistence type="predicted"/>
<keyword evidence="1" id="KW-0812">Transmembrane</keyword>
<dbReference type="EMBL" id="LEKV01002738">
    <property type="protein sequence ID" value="KVI01711.1"/>
    <property type="molecule type" value="Genomic_DNA"/>
</dbReference>
<dbReference type="Proteomes" id="UP000243975">
    <property type="component" value="Unassembled WGS sequence"/>
</dbReference>
<keyword evidence="1" id="KW-0472">Membrane</keyword>
<comment type="caution">
    <text evidence="2">The sequence shown here is derived from an EMBL/GenBank/DDBJ whole genome shotgun (WGS) entry which is preliminary data.</text>
</comment>
<feature type="non-terminal residue" evidence="2">
    <location>
        <position position="1"/>
    </location>
</feature>
<name>A0A118K128_CYNCS</name>
<dbReference type="PANTHER" id="PTHR46503:SF10">
    <property type="entry name" value="VON WILLEBRAND FACTOR, TYPE A, VON WILLEBRAND FACTOR A-LIKE DOMAIN SUPERFAMILY"/>
    <property type="match status" value="1"/>
</dbReference>
<evidence type="ECO:0000256" key="1">
    <source>
        <dbReference type="SAM" id="Phobius"/>
    </source>
</evidence>